<gene>
    <name evidence="1" type="ORF">GCM10008937_29710</name>
</gene>
<dbReference type="InterPro" id="IPR016181">
    <property type="entry name" value="Acyl_CoA_acyltransferase"/>
</dbReference>
<dbReference type="SUPFAM" id="SSF55729">
    <property type="entry name" value="Acyl-CoA N-acyltransferases (Nat)"/>
    <property type="match status" value="1"/>
</dbReference>
<proteinExistence type="predicted"/>
<sequence length="64" mass="7373">MGGPCAIWAVRYGDVMHAPILTTPRLTLRPHRADDLDACVELWQDPVVTRHTSERPLPRQDVWR</sequence>
<accession>A0ABN1CJ21</accession>
<keyword evidence="2" id="KW-1185">Reference proteome</keyword>
<organism evidence="1 2">
    <name type="scientific">Deinococcus depolymerans</name>
    <dbReference type="NCBI Taxonomy" id="392408"/>
    <lineage>
        <taxon>Bacteria</taxon>
        <taxon>Thermotogati</taxon>
        <taxon>Deinococcota</taxon>
        <taxon>Deinococci</taxon>
        <taxon>Deinococcales</taxon>
        <taxon>Deinococcaceae</taxon>
        <taxon>Deinococcus</taxon>
    </lineage>
</organism>
<dbReference type="EMBL" id="BAAADB010000030">
    <property type="protein sequence ID" value="GAA0520212.1"/>
    <property type="molecule type" value="Genomic_DNA"/>
</dbReference>
<comment type="caution">
    <text evidence="1">The sequence shown here is derived from an EMBL/GenBank/DDBJ whole genome shotgun (WGS) entry which is preliminary data.</text>
</comment>
<name>A0ABN1CJ21_9DEIO</name>
<evidence type="ECO:0008006" key="3">
    <source>
        <dbReference type="Google" id="ProtNLM"/>
    </source>
</evidence>
<reference evidence="1 2" key="1">
    <citation type="journal article" date="2019" name="Int. J. Syst. Evol. Microbiol.">
        <title>The Global Catalogue of Microorganisms (GCM) 10K type strain sequencing project: providing services to taxonomists for standard genome sequencing and annotation.</title>
        <authorList>
            <consortium name="The Broad Institute Genomics Platform"/>
            <consortium name="The Broad Institute Genome Sequencing Center for Infectious Disease"/>
            <person name="Wu L."/>
            <person name="Ma J."/>
        </authorList>
    </citation>
    <scope>NUCLEOTIDE SEQUENCE [LARGE SCALE GENOMIC DNA]</scope>
    <source>
        <strain evidence="1 2">JCM 14368</strain>
    </source>
</reference>
<protein>
    <recommendedName>
        <fullName evidence="3">N-acetyltransferase</fullName>
    </recommendedName>
</protein>
<dbReference type="Gene3D" id="3.40.630.30">
    <property type="match status" value="1"/>
</dbReference>
<evidence type="ECO:0000313" key="1">
    <source>
        <dbReference type="EMBL" id="GAA0520212.1"/>
    </source>
</evidence>
<dbReference type="Proteomes" id="UP001500191">
    <property type="component" value="Unassembled WGS sequence"/>
</dbReference>
<evidence type="ECO:0000313" key="2">
    <source>
        <dbReference type="Proteomes" id="UP001500191"/>
    </source>
</evidence>